<keyword evidence="5 12" id="KW-0675">Receptor</keyword>
<keyword evidence="8" id="KW-1133">Transmembrane helix</keyword>
<comment type="subcellular location">
    <subcellularLocation>
        <location evidence="1">Membrane</location>
    </subcellularLocation>
</comment>
<evidence type="ECO:0000256" key="7">
    <source>
        <dbReference type="PROSITE-ProRule" id="PRU00206"/>
    </source>
</evidence>
<keyword evidence="8" id="KW-0812">Transmembrane</keyword>
<dbReference type="SUPFAM" id="SSF57586">
    <property type="entry name" value="TNF receptor-like"/>
    <property type="match status" value="1"/>
</dbReference>
<feature type="chain" id="PRO_5045745311" evidence="9">
    <location>
        <begin position="29"/>
        <end position="172"/>
    </location>
</feature>
<gene>
    <name evidence="12" type="primary">LOC101822968</name>
</gene>
<accession>A0A3Q0CSQ3</accession>
<feature type="disulfide bond" evidence="7">
    <location>
        <begin position="95"/>
        <end position="108"/>
    </location>
</feature>
<dbReference type="GeneID" id="101822968"/>
<evidence type="ECO:0000256" key="1">
    <source>
        <dbReference type="ARBA" id="ARBA00004370"/>
    </source>
</evidence>
<dbReference type="SMART" id="SM00208">
    <property type="entry name" value="TNFR"/>
    <property type="match status" value="2"/>
</dbReference>
<sequence>MISRPVSVSSLGRCLQLYLLMQLQLTSMTEPLSGQSKNFFSCDTDEHLSGSHCCKNCSADQEPVANCSATSDQKCRCRMGLFYSDADSTEFCRRCTKCPQGVPVLQRCNSTANTVCGQADTNHRNRLYLLISLSTLFVIAIVCCYLRKVRPCRSLCCTKFSGEVSPWEQVTA</sequence>
<evidence type="ECO:0000256" key="9">
    <source>
        <dbReference type="SAM" id="SignalP"/>
    </source>
</evidence>
<feature type="disulfide bond" evidence="7">
    <location>
        <begin position="98"/>
        <end position="116"/>
    </location>
</feature>
<evidence type="ECO:0000256" key="2">
    <source>
        <dbReference type="ARBA" id="ARBA00022737"/>
    </source>
</evidence>
<dbReference type="GO" id="GO:0009986">
    <property type="term" value="C:cell surface"/>
    <property type="evidence" value="ECO:0007669"/>
    <property type="project" value="TreeGrafter"/>
</dbReference>
<dbReference type="Proteomes" id="UP000886700">
    <property type="component" value="Unplaced"/>
</dbReference>
<evidence type="ECO:0000256" key="8">
    <source>
        <dbReference type="SAM" id="Phobius"/>
    </source>
</evidence>
<feature type="repeat" description="TNFR-Cys" evidence="7">
    <location>
        <begin position="76"/>
        <end position="116"/>
    </location>
</feature>
<keyword evidence="4 7" id="KW-1015">Disulfide bond</keyword>
<evidence type="ECO:0000256" key="3">
    <source>
        <dbReference type="ARBA" id="ARBA00023136"/>
    </source>
</evidence>
<dbReference type="PROSITE" id="PS50050">
    <property type="entry name" value="TNFR_NGFR_2"/>
    <property type="match status" value="1"/>
</dbReference>
<evidence type="ECO:0000313" key="11">
    <source>
        <dbReference type="Proteomes" id="UP000886700"/>
    </source>
</evidence>
<keyword evidence="9" id="KW-0732">Signal</keyword>
<proteinExistence type="predicted"/>
<evidence type="ECO:0000256" key="5">
    <source>
        <dbReference type="ARBA" id="ARBA00023170"/>
    </source>
</evidence>
<feature type="signal peptide" evidence="9">
    <location>
        <begin position="1"/>
        <end position="28"/>
    </location>
</feature>
<evidence type="ECO:0000256" key="4">
    <source>
        <dbReference type="ARBA" id="ARBA00023157"/>
    </source>
</evidence>
<keyword evidence="3 8" id="KW-0472">Membrane</keyword>
<feature type="transmembrane region" description="Helical" evidence="8">
    <location>
        <begin position="127"/>
        <end position="146"/>
    </location>
</feature>
<keyword evidence="6" id="KW-0325">Glycoprotein</keyword>
<dbReference type="PANTHER" id="PTHR46330:SF16">
    <property type="entry name" value="TUMOR NECROSIS FACTOR RECEPTOR SUPERFAMILY MEMBER 22"/>
    <property type="match status" value="1"/>
</dbReference>
<dbReference type="Pfam" id="PF00020">
    <property type="entry name" value="TNFR_c6"/>
    <property type="match status" value="1"/>
</dbReference>
<dbReference type="InterPro" id="IPR052491">
    <property type="entry name" value="TNFRSF10"/>
</dbReference>
<feature type="disulfide bond" evidence="7">
    <location>
        <begin position="77"/>
        <end position="92"/>
    </location>
</feature>
<name>A0A3Q0CSQ3_MESAU</name>
<evidence type="ECO:0000259" key="10">
    <source>
        <dbReference type="PROSITE" id="PS50050"/>
    </source>
</evidence>
<dbReference type="Gene3D" id="2.10.50.10">
    <property type="entry name" value="Tumor Necrosis Factor Receptor, subunit A, domain 2"/>
    <property type="match status" value="2"/>
</dbReference>
<organism evidence="11 12">
    <name type="scientific">Mesocricetus auratus</name>
    <name type="common">Golden hamster</name>
    <dbReference type="NCBI Taxonomy" id="10036"/>
    <lineage>
        <taxon>Eukaryota</taxon>
        <taxon>Metazoa</taxon>
        <taxon>Chordata</taxon>
        <taxon>Craniata</taxon>
        <taxon>Vertebrata</taxon>
        <taxon>Euteleostomi</taxon>
        <taxon>Mammalia</taxon>
        <taxon>Eutheria</taxon>
        <taxon>Euarchontoglires</taxon>
        <taxon>Glires</taxon>
        <taxon>Rodentia</taxon>
        <taxon>Myomorpha</taxon>
        <taxon>Muroidea</taxon>
        <taxon>Cricetidae</taxon>
        <taxon>Cricetinae</taxon>
        <taxon>Mesocricetus</taxon>
    </lineage>
</organism>
<feature type="domain" description="TNFR-Cys" evidence="10">
    <location>
        <begin position="76"/>
        <end position="116"/>
    </location>
</feature>
<dbReference type="PANTHER" id="PTHR46330">
    <property type="entry name" value="TUMOR NECROSIS FACTOR RECEPTOR SUPERFAMILY MEMBER 10B"/>
    <property type="match status" value="1"/>
</dbReference>
<reference evidence="12" key="1">
    <citation type="submission" date="2025-08" db="UniProtKB">
        <authorList>
            <consortium name="RefSeq"/>
        </authorList>
    </citation>
    <scope>IDENTIFICATION</scope>
    <source>
        <tissue evidence="12">Liver</tissue>
    </source>
</reference>
<keyword evidence="2" id="KW-0677">Repeat</keyword>
<dbReference type="AlphaFoldDB" id="A0A3Q0CSQ3"/>
<dbReference type="InterPro" id="IPR001368">
    <property type="entry name" value="TNFR/NGFR_Cys_rich_reg"/>
</dbReference>
<dbReference type="GO" id="GO:0036462">
    <property type="term" value="P:TRAIL-activated apoptotic signaling pathway"/>
    <property type="evidence" value="ECO:0007669"/>
    <property type="project" value="TreeGrafter"/>
</dbReference>
<evidence type="ECO:0000313" key="12">
    <source>
        <dbReference type="RefSeq" id="XP_021083074.2"/>
    </source>
</evidence>
<dbReference type="RefSeq" id="XP_021083074.2">
    <property type="nucleotide sequence ID" value="XM_021227415.2"/>
</dbReference>
<protein>
    <submittedName>
        <fullName evidence="12">Tumor necrosis factor receptor superfamily member 22 isoform X2</fullName>
    </submittedName>
</protein>
<keyword evidence="11" id="KW-1185">Reference proteome</keyword>
<dbReference type="GO" id="GO:0043065">
    <property type="term" value="P:positive regulation of apoptotic process"/>
    <property type="evidence" value="ECO:0007669"/>
    <property type="project" value="TreeGrafter"/>
</dbReference>
<evidence type="ECO:0000256" key="6">
    <source>
        <dbReference type="ARBA" id="ARBA00023180"/>
    </source>
</evidence>
<dbReference type="GO" id="GO:0005886">
    <property type="term" value="C:plasma membrane"/>
    <property type="evidence" value="ECO:0007669"/>
    <property type="project" value="TreeGrafter"/>
</dbReference>